<dbReference type="RefSeq" id="WP_007887265.1">
    <property type="nucleotide sequence ID" value="NZ_ACFY01000102.1"/>
</dbReference>
<comment type="caution">
    <text evidence="1">The sequence shown here is derived from an EMBL/GenBank/DDBJ whole genome shotgun (WGS) entry which is preliminary data.</text>
</comment>
<evidence type="ECO:0000313" key="2">
    <source>
        <dbReference type="Proteomes" id="UP000003561"/>
    </source>
</evidence>
<evidence type="ECO:0000313" key="1">
    <source>
        <dbReference type="EMBL" id="EEG93451.1"/>
    </source>
</evidence>
<organism evidence="1 2">
    <name type="scientific">Roseburia inulinivorans DSM 16841</name>
    <dbReference type="NCBI Taxonomy" id="622312"/>
    <lineage>
        <taxon>Bacteria</taxon>
        <taxon>Bacillati</taxon>
        <taxon>Bacillota</taxon>
        <taxon>Clostridia</taxon>
        <taxon>Lachnospirales</taxon>
        <taxon>Lachnospiraceae</taxon>
        <taxon>Roseburia</taxon>
    </lineage>
</organism>
<name>C0FVD2_9FIRM</name>
<dbReference type="GeneID" id="75162253"/>
<dbReference type="AlphaFoldDB" id="C0FVD2"/>
<gene>
    <name evidence="1" type="ORF">ROSEINA2194_02705</name>
</gene>
<dbReference type="Proteomes" id="UP000003561">
    <property type="component" value="Unassembled WGS sequence"/>
</dbReference>
<protein>
    <submittedName>
        <fullName evidence="1">Uncharacterized protein</fullName>
    </submittedName>
</protein>
<reference evidence="1 2" key="2">
    <citation type="submission" date="2009-03" db="EMBL/GenBank/DDBJ databases">
        <title>Draft genome sequence of Roseburia inulinivorans (DSM 16841).</title>
        <authorList>
            <person name="Sudarsanam P."/>
            <person name="Ley R."/>
            <person name="Guruge J."/>
            <person name="Turnbaugh P.J."/>
            <person name="Mahowald M."/>
            <person name="Liep D."/>
            <person name="Gordon J."/>
        </authorList>
    </citation>
    <scope>NUCLEOTIDE SEQUENCE [LARGE SCALE GENOMIC DNA]</scope>
    <source>
        <strain evidence="1 2">DSM 16841</strain>
    </source>
</reference>
<dbReference type="EMBL" id="ACFY01000102">
    <property type="protein sequence ID" value="EEG93451.1"/>
    <property type="molecule type" value="Genomic_DNA"/>
</dbReference>
<sequence>MDEKQLSIDIVGLAGAYSYALDCIEAEMVSETQWLHECGHCVFHNSDKWRIL</sequence>
<reference evidence="1 2" key="1">
    <citation type="submission" date="2009-02" db="EMBL/GenBank/DDBJ databases">
        <authorList>
            <person name="Fulton L."/>
            <person name="Clifton S."/>
            <person name="Fulton B."/>
            <person name="Xu J."/>
            <person name="Minx P."/>
            <person name="Pepin K.H."/>
            <person name="Johnson M."/>
            <person name="Bhonagiri V."/>
            <person name="Nash W.E."/>
            <person name="Mardis E.R."/>
            <person name="Wilson R.K."/>
        </authorList>
    </citation>
    <scope>NUCLEOTIDE SEQUENCE [LARGE SCALE GENOMIC DNA]</scope>
    <source>
        <strain evidence="1 2">DSM 16841</strain>
    </source>
</reference>
<accession>C0FVD2</accession>
<proteinExistence type="predicted"/>